<dbReference type="OrthoDB" id="2624588at2"/>
<accession>L0EB05</accession>
<dbReference type="eggNOG" id="COG1345">
    <property type="taxonomic scope" value="Bacteria"/>
</dbReference>
<organism evidence="2 3">
    <name type="scientific">Thermobacillus composti (strain DSM 18247 / JCM 13945 / KWC4)</name>
    <dbReference type="NCBI Taxonomy" id="717605"/>
    <lineage>
        <taxon>Bacteria</taxon>
        <taxon>Bacillati</taxon>
        <taxon>Bacillota</taxon>
        <taxon>Bacilli</taxon>
        <taxon>Bacillales</taxon>
        <taxon>Paenibacillaceae</taxon>
        <taxon>Thermobacillus</taxon>
    </lineage>
</organism>
<evidence type="ECO:0000313" key="2">
    <source>
        <dbReference type="EMBL" id="AGA56861.1"/>
    </source>
</evidence>
<evidence type="ECO:0000256" key="1">
    <source>
        <dbReference type="SAM" id="MobiDB-lite"/>
    </source>
</evidence>
<dbReference type="HOGENOM" id="CLU_660442_0_0_9"/>
<dbReference type="EMBL" id="CP003255">
    <property type="protein sequence ID" value="AGA56861.1"/>
    <property type="molecule type" value="Genomic_DNA"/>
</dbReference>
<dbReference type="STRING" id="717605.Theco_0652"/>
<name>L0EB05_THECK</name>
<dbReference type="AlphaFoldDB" id="L0EB05"/>
<sequence length="416" mass="44190">MKVEPVRLRRTWPIDSTLPPVRPADDGRKPPGRRFGGASDPAVERRRAAGSAAAWLAAAGRARDSAGRLADASLWTRRSVWSSDPEAVAGQAPDDAPLAAFRLEIERTARAQRNLGFELAMHGASVIEPGRHAFRLACAGKSCALEVEIEAGDTNLTALARLAGAINDAEAGVRAARREDRKLRLVWLEVTGSAPGARGAFELADVDGSAVSASGIGTASIAAEDAVFRVNGGPDRVSPVNETVLDPGRVRLAWRASATGTYDVAVGYDADAIAAELRQAVGDIDALAGIHRTSAGSLHPSLLRELDAAMTTEAAERLGIARSGDGWALDERRFRDAIRHDPERVRLELAGPDGWAAGVIRTMERFLVMPAEALIHPAMRDAGTYAPDLSGGTQVQPAAPASGWYFDSMYYVPNRL</sequence>
<proteinExistence type="predicted"/>
<reference evidence="3" key="1">
    <citation type="submission" date="2012-01" db="EMBL/GenBank/DDBJ databases">
        <title>Complete sequence of chromosome of Thermobacillus composti KWC4.</title>
        <authorList>
            <person name="Lucas S."/>
            <person name="Han J."/>
            <person name="Lapidus A."/>
            <person name="Cheng J.-F."/>
            <person name="Goodwin L."/>
            <person name="Pitluck S."/>
            <person name="Peters L."/>
            <person name="Ovchinnikova G."/>
            <person name="Teshima H."/>
            <person name="Detter J.C."/>
            <person name="Han C."/>
            <person name="Tapia R."/>
            <person name="Land M."/>
            <person name="Hauser L."/>
            <person name="Kyrpides N."/>
            <person name="Ivanova N."/>
            <person name="Pagani I."/>
            <person name="Anderson I."/>
            <person name="Woyke T."/>
        </authorList>
    </citation>
    <scope>NUCLEOTIDE SEQUENCE [LARGE SCALE GENOMIC DNA]</scope>
    <source>
        <strain evidence="3">DSM 18247 / JCM 13945 / KWC4</strain>
    </source>
</reference>
<dbReference type="KEGG" id="tco:Theco_0652"/>
<keyword evidence="3" id="KW-1185">Reference proteome</keyword>
<evidence type="ECO:0000313" key="3">
    <source>
        <dbReference type="Proteomes" id="UP000010795"/>
    </source>
</evidence>
<dbReference type="Proteomes" id="UP000010795">
    <property type="component" value="Chromosome"/>
</dbReference>
<gene>
    <name evidence="2" type="ordered locus">Theco_0652</name>
</gene>
<dbReference type="RefSeq" id="WP_015253625.1">
    <property type="nucleotide sequence ID" value="NC_019897.1"/>
</dbReference>
<protein>
    <submittedName>
        <fullName evidence="2">Uncharacterized protein</fullName>
    </submittedName>
</protein>
<feature type="region of interest" description="Disordered" evidence="1">
    <location>
        <begin position="1"/>
        <end position="43"/>
    </location>
</feature>